<proteinExistence type="predicted"/>
<dbReference type="Proteomes" id="UP001562357">
    <property type="component" value="Unassembled WGS sequence"/>
</dbReference>
<dbReference type="EMBL" id="BAAFGZ010000013">
    <property type="protein sequence ID" value="GAB0132272.1"/>
    <property type="molecule type" value="Genomic_DNA"/>
</dbReference>
<organism evidence="1 2">
    <name type="scientific">Epichloe bromicola</name>
    <dbReference type="NCBI Taxonomy" id="79588"/>
    <lineage>
        <taxon>Eukaryota</taxon>
        <taxon>Fungi</taxon>
        <taxon>Dikarya</taxon>
        <taxon>Ascomycota</taxon>
        <taxon>Pezizomycotina</taxon>
        <taxon>Sordariomycetes</taxon>
        <taxon>Hypocreomycetidae</taxon>
        <taxon>Hypocreales</taxon>
        <taxon>Clavicipitaceae</taxon>
        <taxon>Epichloe</taxon>
    </lineage>
</organism>
<evidence type="ECO:0000313" key="2">
    <source>
        <dbReference type="Proteomes" id="UP001562357"/>
    </source>
</evidence>
<evidence type="ECO:0000313" key="1">
    <source>
        <dbReference type="EMBL" id="GAB0132272.1"/>
    </source>
</evidence>
<comment type="caution">
    <text evidence="1">The sequence shown here is derived from an EMBL/GenBank/DDBJ whole genome shotgun (WGS) entry which is preliminary data.</text>
</comment>
<gene>
    <name evidence="1" type="primary">g713</name>
    <name evidence="1" type="ORF">EsDP_00000713</name>
</gene>
<reference evidence="2" key="1">
    <citation type="submission" date="2024-06" db="EMBL/GenBank/DDBJ databases">
        <title>Draft Genome Sequences of Epichloe bromicola Strains Isolated from Elymus ciliaris.</title>
        <authorList>
            <consortium name="Epichloe bromicola genome sequencing consortium"/>
            <person name="Miura A."/>
            <person name="Imano S."/>
            <person name="Ashida A."/>
            <person name="Sato I."/>
            <person name="Chiba S."/>
            <person name="Tanaka A."/>
            <person name="Camagna M."/>
            <person name="Takemoto D."/>
        </authorList>
    </citation>
    <scope>NUCLEOTIDE SEQUENCE [LARGE SCALE GENOMIC DNA]</scope>
    <source>
        <strain evidence="2">DP</strain>
    </source>
</reference>
<sequence>MPLKVVPATADDAARAVALESVAFGLGPSSSALFPGPFPDGSHDFLVKMLIQQLGEDAACRWAKVVDTDLEARGQDGMIAFSKLYIWENPRDTLPPTRQWGPGSTPEACELFLGDMRTSSTWSSLHATEMGYCRS</sequence>
<accession>A0ABQ0CFQ1</accession>
<keyword evidence="2" id="KW-1185">Reference proteome</keyword>
<protein>
    <submittedName>
        <fullName evidence="1">Uncharacterized protein</fullName>
    </submittedName>
</protein>
<name>A0ABQ0CFQ1_9HYPO</name>